<evidence type="ECO:0000256" key="2">
    <source>
        <dbReference type="ARBA" id="ARBA00005887"/>
    </source>
</evidence>
<comment type="caution">
    <text evidence="10">The sequence shown here is derived from an EMBL/GenBank/DDBJ whole genome shotgun (WGS) entry which is preliminary data.</text>
</comment>
<keyword evidence="3 8" id="KW-0813">Transport</keyword>
<feature type="transmembrane region" description="Helical" evidence="8">
    <location>
        <begin position="256"/>
        <end position="273"/>
    </location>
</feature>
<dbReference type="NCBIfam" id="TIGR00836">
    <property type="entry name" value="amt"/>
    <property type="match status" value="1"/>
</dbReference>
<dbReference type="GO" id="GO:0008519">
    <property type="term" value="F:ammonium channel activity"/>
    <property type="evidence" value="ECO:0007669"/>
    <property type="project" value="InterPro"/>
</dbReference>
<feature type="transmembrane region" description="Helical" evidence="8">
    <location>
        <begin position="140"/>
        <end position="161"/>
    </location>
</feature>
<evidence type="ECO:0000256" key="1">
    <source>
        <dbReference type="ARBA" id="ARBA00004141"/>
    </source>
</evidence>
<feature type="transmembrane region" description="Helical" evidence="8">
    <location>
        <begin position="98"/>
        <end position="120"/>
    </location>
</feature>
<dbReference type="InterPro" id="IPR024041">
    <property type="entry name" value="NH4_transpt_AmtB-like_dom"/>
</dbReference>
<feature type="transmembrane region" description="Helical" evidence="8">
    <location>
        <begin position="293"/>
        <end position="314"/>
    </location>
</feature>
<dbReference type="GO" id="GO:0097272">
    <property type="term" value="P:ammonium homeostasis"/>
    <property type="evidence" value="ECO:0007669"/>
    <property type="project" value="TreeGrafter"/>
</dbReference>
<comment type="subcellular location">
    <subcellularLocation>
        <location evidence="8">Cell membrane</location>
        <topology evidence="8">Multi-pass membrane protein</topology>
    </subcellularLocation>
    <subcellularLocation>
        <location evidence="1">Membrane</location>
        <topology evidence="1">Multi-pass membrane protein</topology>
    </subcellularLocation>
</comment>
<feature type="transmembrane region" description="Helical" evidence="8">
    <location>
        <begin position="407"/>
        <end position="432"/>
    </location>
</feature>
<evidence type="ECO:0000256" key="8">
    <source>
        <dbReference type="RuleBase" id="RU362002"/>
    </source>
</evidence>
<reference evidence="10 11" key="1">
    <citation type="journal article" date="2019" name="Nat. Med.">
        <title>A library of human gut bacterial isolates paired with longitudinal multiomics data enables mechanistic microbiome research.</title>
        <authorList>
            <person name="Poyet M."/>
            <person name="Groussin M."/>
            <person name="Gibbons S.M."/>
            <person name="Avila-Pacheco J."/>
            <person name="Jiang X."/>
            <person name="Kearney S.M."/>
            <person name="Perrotta A.R."/>
            <person name="Berdy B."/>
            <person name="Zhao S."/>
            <person name="Lieberman T.D."/>
            <person name="Swanson P.K."/>
            <person name="Smith M."/>
            <person name="Roesemann S."/>
            <person name="Alexander J.E."/>
            <person name="Rich S.A."/>
            <person name="Livny J."/>
            <person name="Vlamakis H."/>
            <person name="Clish C."/>
            <person name="Bullock K."/>
            <person name="Deik A."/>
            <person name="Scott J."/>
            <person name="Pierce K.A."/>
            <person name="Xavier R.J."/>
            <person name="Alm E.J."/>
        </authorList>
    </citation>
    <scope>NUCLEOTIDE SEQUENCE [LARGE SCALE GENOMIC DNA]</scope>
    <source>
        <strain evidence="10 11">BIOML-A3</strain>
    </source>
</reference>
<dbReference type="PANTHER" id="PTHR11730">
    <property type="entry name" value="AMMONIUM TRANSPORTER"/>
    <property type="match status" value="1"/>
</dbReference>
<feature type="transmembrane region" description="Helical" evidence="8">
    <location>
        <begin position="344"/>
        <end position="362"/>
    </location>
</feature>
<keyword evidence="6 8" id="KW-0472">Membrane</keyword>
<feature type="transmembrane region" description="Helical" evidence="8">
    <location>
        <begin position="168"/>
        <end position="189"/>
    </location>
</feature>
<keyword evidence="7 8" id="KW-0924">Ammonia transport</keyword>
<feature type="domain" description="Ammonium transporter AmtB-like" evidence="9">
    <location>
        <begin position="58"/>
        <end position="462"/>
    </location>
</feature>
<dbReference type="AlphaFoldDB" id="A0A6I0LNJ2"/>
<dbReference type="EMBL" id="WCTJ01000006">
    <property type="protein sequence ID" value="KAB4257240.1"/>
    <property type="molecule type" value="Genomic_DNA"/>
</dbReference>
<feature type="transmembrane region" description="Helical" evidence="8">
    <location>
        <begin position="374"/>
        <end position="395"/>
    </location>
</feature>
<feature type="transmembrane region" description="Helical" evidence="8">
    <location>
        <begin position="58"/>
        <end position="77"/>
    </location>
</feature>
<dbReference type="GO" id="GO:0005886">
    <property type="term" value="C:plasma membrane"/>
    <property type="evidence" value="ECO:0007669"/>
    <property type="project" value="UniProtKB-SubCell"/>
</dbReference>
<organism evidence="10 11">
    <name type="scientific">Bacteroides uniformis</name>
    <dbReference type="NCBI Taxonomy" id="820"/>
    <lineage>
        <taxon>Bacteria</taxon>
        <taxon>Pseudomonadati</taxon>
        <taxon>Bacteroidota</taxon>
        <taxon>Bacteroidia</taxon>
        <taxon>Bacteroidales</taxon>
        <taxon>Bacteroidaceae</taxon>
        <taxon>Bacteroides</taxon>
    </lineage>
</organism>
<evidence type="ECO:0000256" key="3">
    <source>
        <dbReference type="ARBA" id="ARBA00022448"/>
    </source>
</evidence>
<dbReference type="SUPFAM" id="SSF111352">
    <property type="entry name" value="Ammonium transporter"/>
    <property type="match status" value="1"/>
</dbReference>
<protein>
    <recommendedName>
        <fullName evidence="8">Ammonium transporter</fullName>
    </recommendedName>
</protein>
<evidence type="ECO:0000313" key="11">
    <source>
        <dbReference type="Proteomes" id="UP000487989"/>
    </source>
</evidence>
<dbReference type="PROSITE" id="PS01219">
    <property type="entry name" value="AMMONIUM_TRANSP"/>
    <property type="match status" value="1"/>
</dbReference>
<evidence type="ECO:0000256" key="4">
    <source>
        <dbReference type="ARBA" id="ARBA00022692"/>
    </source>
</evidence>
<keyword evidence="4 8" id="KW-0812">Transmembrane</keyword>
<dbReference type="Pfam" id="PF00909">
    <property type="entry name" value="Ammonium_transp"/>
    <property type="match status" value="1"/>
</dbReference>
<evidence type="ECO:0000256" key="7">
    <source>
        <dbReference type="ARBA" id="ARBA00023177"/>
    </source>
</evidence>
<evidence type="ECO:0000256" key="5">
    <source>
        <dbReference type="ARBA" id="ARBA00022989"/>
    </source>
</evidence>
<gene>
    <name evidence="10" type="ORF">GAP48_05625</name>
</gene>
<dbReference type="RefSeq" id="WP_151881993.1">
    <property type="nucleotide sequence ID" value="NZ_JBCLTF010000001.1"/>
</dbReference>
<dbReference type="PANTHER" id="PTHR11730:SF89">
    <property type="entry name" value="AMMONIUM TRANSPORTER SLL0108-RELATED"/>
    <property type="match status" value="1"/>
</dbReference>
<dbReference type="InterPro" id="IPR018047">
    <property type="entry name" value="Ammonium_transpt_CS"/>
</dbReference>
<feature type="transmembrane region" description="Helical" evidence="8">
    <location>
        <begin position="214"/>
        <end position="235"/>
    </location>
</feature>
<proteinExistence type="inferred from homology"/>
<dbReference type="InterPro" id="IPR001905">
    <property type="entry name" value="Ammonium_transpt"/>
</dbReference>
<dbReference type="Proteomes" id="UP000487989">
    <property type="component" value="Unassembled WGS sequence"/>
</dbReference>
<name>A0A6I0LNJ2_BACUN</name>
<accession>A0A6I0LNJ2</accession>
<evidence type="ECO:0000259" key="9">
    <source>
        <dbReference type="Pfam" id="PF00909"/>
    </source>
</evidence>
<comment type="similarity">
    <text evidence="2 8">Belongs to the ammonia transporter channel (TC 1.A.11.2) family.</text>
</comment>
<evidence type="ECO:0000256" key="6">
    <source>
        <dbReference type="ARBA" id="ARBA00023136"/>
    </source>
</evidence>
<keyword evidence="5 8" id="KW-1133">Transmembrane helix</keyword>
<evidence type="ECO:0000313" key="10">
    <source>
        <dbReference type="EMBL" id="KAB4257240.1"/>
    </source>
</evidence>
<sequence length="464" mass="49403">MDKHSKCSLYRLRMALAISIAFCFTTDIFAQATSATDSMTAIATPDTVGELVNGLNTVWMLLAAMLVFFMQPGFALVEAGFTRVKNTANILMKNFVDFMFGSLLYWFIGFGLMFGAGGFIGMPHFFDLSFYDGGGLPTEGFLVFQTVFCATAATIVSGAMAERTKFSMYLVYTIFISVLIYPVSGHWTWGGGWLMNGEAGSFMMETFGTTFHDFAGSTIVHSVGGWIALVGAAILGPRIGKYGKDGKSRAIPGHNLTIAALGVFILWFGWFGFNPGSQLAAATTDDARAISHVFLTTNLAACAGGFFALAVSWMKYGKPSLSLTLNGILAGLVGITAGCDMVSPFGAVIIGTICGILMIYSVEFIDRTLKIDDPVGASSVHGVCGFTGTILTGLFSTSEGLFYGAGWSFLGAQVFGALVVGAWAAGMGFIIFKGLDKIHGLRVSKRVEEEGLDIYEHGESAYGA</sequence>
<feature type="transmembrane region" description="Helical" evidence="8">
    <location>
        <begin position="321"/>
        <end position="338"/>
    </location>
</feature>
<dbReference type="InterPro" id="IPR029020">
    <property type="entry name" value="Ammonium/urea_transptr"/>
</dbReference>
<dbReference type="Gene3D" id="1.10.3430.10">
    <property type="entry name" value="Ammonium transporter AmtB like domains"/>
    <property type="match status" value="1"/>
</dbReference>